<feature type="compositionally biased region" description="Basic and acidic residues" evidence="8">
    <location>
        <begin position="186"/>
        <end position="204"/>
    </location>
</feature>
<keyword evidence="4" id="KW-0963">Cytoplasm</keyword>
<evidence type="ECO:0000313" key="11">
    <source>
        <dbReference type="Proteomes" id="UP000008062"/>
    </source>
</evidence>
<feature type="region of interest" description="Disordered" evidence="8">
    <location>
        <begin position="261"/>
        <end position="354"/>
    </location>
</feature>
<keyword evidence="5" id="KW-0159">Chromosome partition</keyword>
<feature type="compositionally biased region" description="Polar residues" evidence="8">
    <location>
        <begin position="319"/>
        <end position="332"/>
    </location>
</feature>
<evidence type="ECO:0000313" key="10">
    <source>
        <dbReference type="EMBL" id="EGP87997.1"/>
    </source>
</evidence>
<dbReference type="eggNOG" id="ENOG502S0AD">
    <property type="taxonomic scope" value="Eukaryota"/>
</dbReference>
<evidence type="ECO:0000256" key="5">
    <source>
        <dbReference type="ARBA" id="ARBA00022829"/>
    </source>
</evidence>
<dbReference type="PANTHER" id="PTHR13142:SF1">
    <property type="entry name" value="INNER CENTROMERE PROTEIN"/>
    <property type="match status" value="1"/>
</dbReference>
<feature type="region of interest" description="Disordered" evidence="8">
    <location>
        <begin position="482"/>
        <end position="515"/>
    </location>
</feature>
<feature type="compositionally biased region" description="Polar residues" evidence="8">
    <location>
        <begin position="695"/>
        <end position="725"/>
    </location>
</feature>
<dbReference type="GO" id="GO:0005819">
    <property type="term" value="C:spindle"/>
    <property type="evidence" value="ECO:0007669"/>
    <property type="project" value="UniProtKB-SubCell"/>
</dbReference>
<feature type="region of interest" description="Disordered" evidence="8">
    <location>
        <begin position="1011"/>
        <end position="1143"/>
    </location>
</feature>
<reference evidence="10 11" key="1">
    <citation type="journal article" date="2011" name="PLoS Genet.">
        <title>Finished genome of the fungal wheat pathogen Mycosphaerella graminicola reveals dispensome structure, chromosome plasticity, and stealth pathogenesis.</title>
        <authorList>
            <person name="Goodwin S.B."/>
            <person name="Ben M'barek S."/>
            <person name="Dhillon B."/>
            <person name="Wittenberg A.H.J."/>
            <person name="Crane C.F."/>
            <person name="Hane J.K."/>
            <person name="Foster A.J."/>
            <person name="Van der Lee T.A.J."/>
            <person name="Grimwood J."/>
            <person name="Aerts A."/>
            <person name="Antoniw J."/>
            <person name="Bailey A."/>
            <person name="Bluhm B."/>
            <person name="Bowler J."/>
            <person name="Bristow J."/>
            <person name="van der Burgt A."/>
            <person name="Canto-Canche B."/>
            <person name="Churchill A.C.L."/>
            <person name="Conde-Ferraez L."/>
            <person name="Cools H.J."/>
            <person name="Coutinho P.M."/>
            <person name="Csukai M."/>
            <person name="Dehal P."/>
            <person name="De Wit P."/>
            <person name="Donzelli B."/>
            <person name="van de Geest H.C."/>
            <person name="van Ham R.C.H.J."/>
            <person name="Hammond-Kosack K.E."/>
            <person name="Henrissat B."/>
            <person name="Kilian A."/>
            <person name="Kobayashi A.K."/>
            <person name="Koopmann E."/>
            <person name="Kourmpetis Y."/>
            <person name="Kuzniar A."/>
            <person name="Lindquist E."/>
            <person name="Lombard V."/>
            <person name="Maliepaard C."/>
            <person name="Martins N."/>
            <person name="Mehrabi R."/>
            <person name="Nap J.P.H."/>
            <person name="Ponomarenko A."/>
            <person name="Rudd J.J."/>
            <person name="Salamov A."/>
            <person name="Schmutz J."/>
            <person name="Schouten H.J."/>
            <person name="Shapiro H."/>
            <person name="Stergiopoulos I."/>
            <person name="Torriani S.F.F."/>
            <person name="Tu H."/>
            <person name="de Vries R.P."/>
            <person name="Waalwijk C."/>
            <person name="Ware S.B."/>
            <person name="Wiebenga A."/>
            <person name="Zwiers L.-H."/>
            <person name="Oliver R.P."/>
            <person name="Grigoriev I.V."/>
            <person name="Kema G.H.J."/>
        </authorList>
    </citation>
    <scope>NUCLEOTIDE SEQUENCE [LARGE SCALE GENOMIC DNA]</scope>
    <source>
        <strain evidence="11">CBS 115943 / IPO323</strain>
    </source>
</reference>
<dbReference type="GeneID" id="13400209"/>
<feature type="compositionally biased region" description="Basic and acidic residues" evidence="8">
    <location>
        <begin position="590"/>
        <end position="668"/>
    </location>
</feature>
<sequence>MAAMRQKAPAIGSSQWIQDERDQAENFIAQEADEFSFSARNELEWLNEHMADIFSTSQVNFADMFKTPGKLRGKTPRTARKRDVLAPRQPLSDIFAPNNAPAAPVSAQKNSFYDKIAPFQISEDAPNQQQALAQPVARGTSPQRAGKPWTDSGYHGMMTEDEMDPDTRMMESVISLSQIGETQKVPLRDDQPPAQRLRDGKGGDETGDDSFVSAKEHEDEVVDEEMDDAHYVATQPDDLHGVHAQHHAKADVLEEVVAEVQPEQEIDNDVDMDMEAPSDTSSPEQPLNRKSSFTFSSLPAREPLGAKRSMGQMERHRSSVFNKSIGSKNVDSQEADDEMSQEKRPETKAHSKSTAQLLHDRINMLNKTKEPRPSKSIPLQPTYPQLPEIQPATGEMDQTFNFEFAQNKASQDAMDVDDEDDDWIAPSKPRQSLHEKTSDATIQARTLSPPRPTMHQKSMSAHVVGSPRIHTEMGATLEKSTSIPHPDLAAAMKSSTTPAGSPYGKKQTDGPLSASKNRLWSALKSAKNIFASSASTSAAAKLEAYNQAGEEEQGTSVFNMPGAMQSRTETLRSPARTGSVISFSPSRKTRSSDESQKKREKEMKAQKKADDELEKMREKERAKALKQQQEEQAKAEKVQKAEAIKAEKEKKKAAAERPESADGDKVSNDEGVTTGLKSSILGAGKLRAPGRIVRPTTQSKPQPVSIKVASQSQRFGHNSQASLSRSTHESMVPPASKDGPSRPPSAMAGRGGPSAPGNSRVKALEAAARKKEADERVAAKKAEQKKELERKRAAKVEEDKRVEEERKAAEQQRAQEAKLAAQRKLADKQAAESRKREQERQEQQRREQERQEQQRRDEQHRREQDQLRRDEEARRAREAHELAESIKRERAQQQQAHPRSDLPGTLRQLTKTILSVAPTGSKPAAKRQLDDEEQFPQPPQRPGIMRGPASYQQTDAKRRRTIEEQEEANPRASVMAPPKRPSTMRKVYFDQHSAYTGPTTNTTQETITKFNHGYTHAPPPAAHHSMFKSNMASSTSSSANNNKPLHPSQLVQMSTARIPFAESAASSSTQQQLAQHPPHHYQQQQFKTPARPAAHALHPPKSAPRTTPLGDHIDLPDIATDSEDEDSDASPQGGNNGGFRAPSWVASPALRDLLTQQQLVDPETVFGPIGELKMDEVFRNGAKGNVERLKRFRERGSSALWHETGDAVTSAEKRRDREGRERVVREGGWRYDLAQGE</sequence>
<dbReference type="InParanoid" id="F9X8H2"/>
<feature type="region of interest" description="Disordered" evidence="8">
    <location>
        <begin position="409"/>
        <end position="466"/>
    </location>
</feature>
<feature type="compositionally biased region" description="Basic residues" evidence="8">
    <location>
        <begin position="69"/>
        <end position="80"/>
    </location>
</feature>
<dbReference type="InterPro" id="IPR005635">
    <property type="entry name" value="Inner_centromere_prot_ARK-bd"/>
</dbReference>
<organism evidence="10 11">
    <name type="scientific">Zymoseptoria tritici (strain CBS 115943 / IPO323)</name>
    <name type="common">Speckled leaf blotch fungus</name>
    <name type="synonym">Septoria tritici</name>
    <dbReference type="NCBI Taxonomy" id="336722"/>
    <lineage>
        <taxon>Eukaryota</taxon>
        <taxon>Fungi</taxon>
        <taxon>Dikarya</taxon>
        <taxon>Ascomycota</taxon>
        <taxon>Pezizomycotina</taxon>
        <taxon>Dothideomycetes</taxon>
        <taxon>Dothideomycetidae</taxon>
        <taxon>Mycosphaerellales</taxon>
        <taxon>Mycosphaerellaceae</taxon>
        <taxon>Zymoseptoria</taxon>
    </lineage>
</organism>
<gene>
    <name evidence="10" type="ORF">MYCGRDRAFT_109145</name>
</gene>
<dbReference type="Pfam" id="PF03941">
    <property type="entry name" value="INCENP_ARK-bind"/>
    <property type="match status" value="1"/>
</dbReference>
<dbReference type="PANTHER" id="PTHR13142">
    <property type="entry name" value="INNER CENTROMERE PROTEIN"/>
    <property type="match status" value="1"/>
</dbReference>
<dbReference type="OMA" id="PVPKWAQ"/>
<feature type="region of interest" description="Disordered" evidence="8">
    <location>
        <begin position="67"/>
        <end position="105"/>
    </location>
</feature>
<evidence type="ECO:0000256" key="7">
    <source>
        <dbReference type="ARBA" id="ARBA00023242"/>
    </source>
</evidence>
<protein>
    <recommendedName>
        <fullName evidence="9">Inner centromere protein ARK-binding domain-containing protein</fullName>
    </recommendedName>
</protein>
<evidence type="ECO:0000256" key="4">
    <source>
        <dbReference type="ARBA" id="ARBA00022490"/>
    </source>
</evidence>
<feature type="compositionally biased region" description="Low complexity" evidence="8">
    <location>
        <begin position="1027"/>
        <end position="1043"/>
    </location>
</feature>
<feature type="domain" description="Inner centromere protein ARK-binding" evidence="9">
    <location>
        <begin position="1117"/>
        <end position="1178"/>
    </location>
</feature>
<dbReference type="EMBL" id="CM001199">
    <property type="protein sequence ID" value="EGP87997.1"/>
    <property type="molecule type" value="Genomic_DNA"/>
</dbReference>
<feature type="compositionally biased region" description="Basic and acidic residues" evidence="8">
    <location>
        <begin position="767"/>
        <end position="816"/>
    </location>
</feature>
<dbReference type="GO" id="GO:0007059">
    <property type="term" value="P:chromosome segregation"/>
    <property type="evidence" value="ECO:0007669"/>
    <property type="project" value="UniProtKB-KW"/>
</dbReference>
<comment type="subcellular location">
    <subcellularLocation>
        <location evidence="2">Cytoplasm</location>
        <location evidence="2">Cytoskeleton</location>
        <location evidence="2">Spindle</location>
    </subcellularLocation>
    <subcellularLocation>
        <location evidence="1">Nucleus</location>
    </subcellularLocation>
</comment>
<evidence type="ECO:0000256" key="1">
    <source>
        <dbReference type="ARBA" id="ARBA00004123"/>
    </source>
</evidence>
<dbReference type="GO" id="GO:0005634">
    <property type="term" value="C:nucleus"/>
    <property type="evidence" value="ECO:0007669"/>
    <property type="project" value="UniProtKB-SubCell"/>
</dbReference>
<keyword evidence="6" id="KW-0206">Cytoskeleton</keyword>
<dbReference type="HOGENOM" id="CLU_003318_1_0_1"/>
<feature type="region of interest" description="Disordered" evidence="8">
    <location>
        <begin position="125"/>
        <end position="162"/>
    </location>
</feature>
<keyword evidence="11" id="KW-1185">Reference proteome</keyword>
<comment type="similarity">
    <text evidence="3">Belongs to the INCENP family.</text>
</comment>
<dbReference type="Proteomes" id="UP000008062">
    <property type="component" value="Chromosome 4"/>
</dbReference>
<dbReference type="RefSeq" id="XP_003853021.1">
    <property type="nucleotide sequence ID" value="XM_003852973.1"/>
</dbReference>
<dbReference type="KEGG" id="ztr:MYCGRDRAFT_109145"/>
<proteinExistence type="inferred from homology"/>
<feature type="compositionally biased region" description="Basic and acidic residues" evidence="8">
    <location>
        <begin position="824"/>
        <end position="891"/>
    </location>
</feature>
<feature type="compositionally biased region" description="Acidic residues" evidence="8">
    <location>
        <begin position="414"/>
        <end position="423"/>
    </location>
</feature>
<feature type="compositionally biased region" description="Acidic residues" evidence="8">
    <location>
        <begin position="261"/>
        <end position="276"/>
    </location>
</feature>
<keyword evidence="7" id="KW-0539">Nucleus</keyword>
<feature type="region of interest" description="Disordered" evidence="8">
    <location>
        <begin position="367"/>
        <end position="389"/>
    </location>
</feature>
<feature type="region of interest" description="Disordered" evidence="8">
    <location>
        <begin position="178"/>
        <end position="224"/>
    </location>
</feature>
<evidence type="ECO:0000256" key="2">
    <source>
        <dbReference type="ARBA" id="ARBA00004186"/>
    </source>
</evidence>
<feature type="compositionally biased region" description="Low complexity" evidence="8">
    <location>
        <begin position="1061"/>
        <end position="1100"/>
    </location>
</feature>
<accession>F9X8H2</accession>
<evidence type="ECO:0000256" key="3">
    <source>
        <dbReference type="ARBA" id="ARBA00010042"/>
    </source>
</evidence>
<feature type="region of interest" description="Disordered" evidence="8">
    <location>
        <begin position="544"/>
        <end position="982"/>
    </location>
</feature>
<dbReference type="OrthoDB" id="6123at2759"/>
<feature type="compositionally biased region" description="Basic and acidic residues" evidence="8">
    <location>
        <begin position="340"/>
        <end position="349"/>
    </location>
</feature>
<name>F9X8H2_ZYMTI</name>
<evidence type="ECO:0000256" key="6">
    <source>
        <dbReference type="ARBA" id="ARBA00023212"/>
    </source>
</evidence>
<dbReference type="AlphaFoldDB" id="F9X8H2"/>
<dbReference type="STRING" id="336722.F9X8H2"/>
<evidence type="ECO:0000259" key="9">
    <source>
        <dbReference type="Pfam" id="PF03941"/>
    </source>
</evidence>
<evidence type="ECO:0000256" key="8">
    <source>
        <dbReference type="SAM" id="MobiDB-lite"/>
    </source>
</evidence>
<feature type="compositionally biased region" description="Polar residues" evidence="8">
    <location>
        <begin position="278"/>
        <end position="297"/>
    </location>
</feature>